<dbReference type="InterPro" id="IPR030395">
    <property type="entry name" value="GP_PDE_dom"/>
</dbReference>
<name>A0A059FB95_9PROT</name>
<dbReference type="OrthoDB" id="384721at2"/>
<reference evidence="2 3" key="1">
    <citation type="submission" date="2013-04" db="EMBL/GenBank/DDBJ databases">
        <title>Hyphomonas hirschiana VP5 Genome Sequencing.</title>
        <authorList>
            <person name="Lai Q."/>
            <person name="Shao Z."/>
        </authorList>
    </citation>
    <scope>NUCLEOTIDE SEQUENCE [LARGE SCALE GENOMIC DNA]</scope>
    <source>
        <strain evidence="2 3">VP5</strain>
    </source>
</reference>
<comment type="caution">
    <text evidence="2">The sequence shown here is derived from an EMBL/GenBank/DDBJ whole genome shotgun (WGS) entry which is preliminary data.</text>
</comment>
<dbReference type="RefSeq" id="WP_011647281.1">
    <property type="nucleotide sequence ID" value="NZ_ARYI01000017.1"/>
</dbReference>
<dbReference type="AlphaFoldDB" id="A0A059FB95"/>
<dbReference type="Gene3D" id="3.20.20.190">
    <property type="entry name" value="Phosphatidylinositol (PI) phosphodiesterase"/>
    <property type="match status" value="1"/>
</dbReference>
<dbReference type="Pfam" id="PF03009">
    <property type="entry name" value="GDPD"/>
    <property type="match status" value="1"/>
</dbReference>
<evidence type="ECO:0000259" key="1">
    <source>
        <dbReference type="PROSITE" id="PS51704"/>
    </source>
</evidence>
<organism evidence="2 3">
    <name type="scientific">Hyphomonas hirschiana VP5</name>
    <dbReference type="NCBI Taxonomy" id="1280951"/>
    <lineage>
        <taxon>Bacteria</taxon>
        <taxon>Pseudomonadati</taxon>
        <taxon>Pseudomonadota</taxon>
        <taxon>Alphaproteobacteria</taxon>
        <taxon>Hyphomonadales</taxon>
        <taxon>Hyphomonadaceae</taxon>
        <taxon>Hyphomonas</taxon>
    </lineage>
</organism>
<dbReference type="SUPFAM" id="SSF51695">
    <property type="entry name" value="PLC-like phosphodiesterases"/>
    <property type="match status" value="1"/>
</dbReference>
<gene>
    <name evidence="2" type="ORF">HHI_15488</name>
</gene>
<dbReference type="PATRIC" id="fig|1280951.3.peg.3124"/>
<protein>
    <submittedName>
        <fullName evidence="2">Glycerophosphoryl diester phosphodiesterase family protein</fullName>
    </submittedName>
</protein>
<dbReference type="GO" id="GO:0006629">
    <property type="term" value="P:lipid metabolic process"/>
    <property type="evidence" value="ECO:0007669"/>
    <property type="project" value="InterPro"/>
</dbReference>
<dbReference type="Proteomes" id="UP000025061">
    <property type="component" value="Unassembled WGS sequence"/>
</dbReference>
<evidence type="ECO:0000313" key="3">
    <source>
        <dbReference type="Proteomes" id="UP000025061"/>
    </source>
</evidence>
<accession>A0A059FB95</accession>
<evidence type="ECO:0000313" key="2">
    <source>
        <dbReference type="EMBL" id="KCZ87867.1"/>
    </source>
</evidence>
<proteinExistence type="predicted"/>
<dbReference type="GO" id="GO:0008081">
    <property type="term" value="F:phosphoric diester hydrolase activity"/>
    <property type="evidence" value="ECO:0007669"/>
    <property type="project" value="InterPro"/>
</dbReference>
<sequence length="244" mass="26164">MARPFALKDFAYAHRGLWTKDGLPENSLGSFSAAADAGLGIELDLRPSADGEVMVFHDPLLQRMTGAEGQFENFPASTLKTHRLNGGDEPVPSFDDLLSFWPQDLPVLAEMKIDGSTDPMAFAQTVGARLMDWPGLAAAMSFSDIAVRALPDGLMRGQLIGPSNQFGDAYFDSFARRAMADGIDYLAVHYTDAARAAAATADRGMPVVVWTVRTEADLAALKPYGAAIIFEHFSPALALDAIAP</sequence>
<dbReference type="InterPro" id="IPR017946">
    <property type="entry name" value="PLC-like_Pdiesterase_TIM-brl"/>
</dbReference>
<dbReference type="PROSITE" id="PS51704">
    <property type="entry name" value="GP_PDE"/>
    <property type="match status" value="1"/>
</dbReference>
<dbReference type="PANTHER" id="PTHR46211">
    <property type="entry name" value="GLYCEROPHOSPHORYL DIESTER PHOSPHODIESTERASE"/>
    <property type="match status" value="1"/>
</dbReference>
<feature type="domain" description="GP-PDE" evidence="1">
    <location>
        <begin position="9"/>
        <end position="241"/>
    </location>
</feature>
<keyword evidence="3" id="KW-1185">Reference proteome</keyword>
<dbReference type="EMBL" id="ARYI01000017">
    <property type="protein sequence ID" value="KCZ87867.1"/>
    <property type="molecule type" value="Genomic_DNA"/>
</dbReference>
<dbReference type="PANTHER" id="PTHR46211:SF1">
    <property type="entry name" value="GLYCEROPHOSPHODIESTER PHOSPHODIESTERASE, CYTOPLASMIC"/>
    <property type="match status" value="1"/>
</dbReference>